<proteinExistence type="predicted"/>
<feature type="transmembrane region" description="Helical" evidence="1">
    <location>
        <begin position="55"/>
        <end position="78"/>
    </location>
</feature>
<organism evidence="2">
    <name type="scientific">Arundo donax</name>
    <name type="common">Giant reed</name>
    <name type="synonym">Donax arundinaceus</name>
    <dbReference type="NCBI Taxonomy" id="35708"/>
    <lineage>
        <taxon>Eukaryota</taxon>
        <taxon>Viridiplantae</taxon>
        <taxon>Streptophyta</taxon>
        <taxon>Embryophyta</taxon>
        <taxon>Tracheophyta</taxon>
        <taxon>Spermatophyta</taxon>
        <taxon>Magnoliopsida</taxon>
        <taxon>Liliopsida</taxon>
        <taxon>Poales</taxon>
        <taxon>Poaceae</taxon>
        <taxon>PACMAD clade</taxon>
        <taxon>Arundinoideae</taxon>
        <taxon>Arundineae</taxon>
        <taxon>Arundo</taxon>
    </lineage>
</organism>
<feature type="transmembrane region" description="Helical" evidence="1">
    <location>
        <begin position="6"/>
        <end position="34"/>
    </location>
</feature>
<sequence length="152" mass="16820">MFFFFIASLVSLVPGGVFFLLLGPVVPLLLRCFLGDHDSRRRLLFESSSSPWSCAFRFWSSGVGFPLVFGSICLSFSLNLFDSWGSSASFSSLFVFFVLDLFSFAPFSLKTVGGVRGIAAAGLELLMSRRRRRLLQARPLWRSVASNAVGDQ</sequence>
<reference evidence="2" key="1">
    <citation type="submission" date="2014-09" db="EMBL/GenBank/DDBJ databases">
        <authorList>
            <person name="Magalhaes I.L.F."/>
            <person name="Oliveira U."/>
            <person name="Santos F.R."/>
            <person name="Vidigal T.H.D.A."/>
            <person name="Brescovit A.D."/>
            <person name="Santos A.J."/>
        </authorList>
    </citation>
    <scope>NUCLEOTIDE SEQUENCE</scope>
    <source>
        <tissue evidence="2">Shoot tissue taken approximately 20 cm above the soil surface</tissue>
    </source>
</reference>
<dbReference type="EMBL" id="GBRH01218022">
    <property type="protein sequence ID" value="JAD79873.1"/>
    <property type="molecule type" value="Transcribed_RNA"/>
</dbReference>
<reference evidence="2" key="2">
    <citation type="journal article" date="2015" name="Data Brief">
        <title>Shoot transcriptome of the giant reed, Arundo donax.</title>
        <authorList>
            <person name="Barrero R.A."/>
            <person name="Guerrero F.D."/>
            <person name="Moolhuijzen P."/>
            <person name="Goolsby J.A."/>
            <person name="Tidwell J."/>
            <person name="Bellgard S.E."/>
            <person name="Bellgard M.I."/>
        </authorList>
    </citation>
    <scope>NUCLEOTIDE SEQUENCE</scope>
    <source>
        <tissue evidence="2">Shoot tissue taken approximately 20 cm above the soil surface</tissue>
    </source>
</reference>
<dbReference type="AlphaFoldDB" id="A0A0A9CZK9"/>
<protein>
    <submittedName>
        <fullName evidence="2">Uncharacterized protein</fullName>
    </submittedName>
</protein>
<evidence type="ECO:0000256" key="1">
    <source>
        <dbReference type="SAM" id="Phobius"/>
    </source>
</evidence>
<name>A0A0A9CZK9_ARUDO</name>
<evidence type="ECO:0000313" key="2">
    <source>
        <dbReference type="EMBL" id="JAD79873.1"/>
    </source>
</evidence>
<accession>A0A0A9CZK9</accession>
<keyword evidence="1" id="KW-0812">Transmembrane</keyword>
<keyword evidence="1" id="KW-1133">Transmembrane helix</keyword>
<keyword evidence="1" id="KW-0472">Membrane</keyword>
<feature type="transmembrane region" description="Helical" evidence="1">
    <location>
        <begin position="90"/>
        <end position="109"/>
    </location>
</feature>